<evidence type="ECO:0000256" key="4">
    <source>
        <dbReference type="ARBA" id="ARBA00022679"/>
    </source>
</evidence>
<dbReference type="STRING" id="29172.A0A0D8XST8"/>
<protein>
    <recommendedName>
        <fullName evidence="7">Protein-lysine N-methyltransferase</fullName>
    </recommendedName>
</protein>
<dbReference type="Pfam" id="PF10237">
    <property type="entry name" value="N6-adenineMlase"/>
    <property type="match status" value="1"/>
</dbReference>
<evidence type="ECO:0000313" key="5">
    <source>
        <dbReference type="EMBL" id="KJH46814.1"/>
    </source>
</evidence>
<dbReference type="GO" id="GO:0003676">
    <property type="term" value="F:nucleic acid binding"/>
    <property type="evidence" value="ECO:0007669"/>
    <property type="project" value="InterPro"/>
</dbReference>
<dbReference type="InterPro" id="IPR002052">
    <property type="entry name" value="DNA_methylase_N6_adenine_CS"/>
</dbReference>
<dbReference type="GO" id="GO:0016279">
    <property type="term" value="F:protein-lysine N-methyltransferase activity"/>
    <property type="evidence" value="ECO:0007669"/>
    <property type="project" value="InterPro"/>
</dbReference>
<dbReference type="GO" id="GO:0032259">
    <property type="term" value="P:methylation"/>
    <property type="evidence" value="ECO:0007669"/>
    <property type="project" value="UniProtKB-KW"/>
</dbReference>
<accession>A0A0D8XST8</accession>
<name>A0A0D8XST8_DICVI</name>
<dbReference type="Gene3D" id="3.40.50.150">
    <property type="entry name" value="Vaccinia Virus protein VP39"/>
    <property type="match status" value="1"/>
</dbReference>
<dbReference type="EMBL" id="KN716334">
    <property type="protein sequence ID" value="KJH46814.1"/>
    <property type="molecule type" value="Genomic_DNA"/>
</dbReference>
<comment type="subcellular location">
    <subcellularLocation>
        <location evidence="1">Cytoplasm</location>
    </subcellularLocation>
</comment>
<dbReference type="PANTHER" id="PTHR13200:SF0">
    <property type="entry name" value="EEF1A LYSINE METHYLTRANSFERASE 1"/>
    <property type="match status" value="1"/>
</dbReference>
<dbReference type="PROSITE" id="PS00092">
    <property type="entry name" value="N6_MTASE"/>
    <property type="match status" value="1"/>
</dbReference>
<sequence>MTDSDEETPRLPADTLEILHHFIEQRKKIEECTEIENWQLSQFWYSTETALTLCKEINHIAGSDGRIALISCPTLMSYLPKMNVGNSFKTIVNLFEYDQRFAKKFPVEYVAYDYRHPLTIPDEFKAFFDVIVADPPFLSVECLEKTSQTIHLIKKHDAKIILCTGLNMENLASWWFIGSPSFEI</sequence>
<keyword evidence="3" id="KW-0489">Methyltransferase</keyword>
<dbReference type="InterPro" id="IPR041370">
    <property type="entry name" value="Mlase_EEF1AKMT1/ZCCHC4"/>
</dbReference>
<evidence type="ECO:0000256" key="1">
    <source>
        <dbReference type="ARBA" id="ARBA00004496"/>
    </source>
</evidence>
<reference evidence="5 6" key="1">
    <citation type="submission" date="2013-11" db="EMBL/GenBank/DDBJ databases">
        <title>Draft genome of the bovine lungworm Dictyocaulus viviparus.</title>
        <authorList>
            <person name="Mitreva M."/>
        </authorList>
    </citation>
    <scope>NUCLEOTIDE SEQUENCE [LARGE SCALE GENOMIC DNA]</scope>
    <source>
        <strain evidence="5 6">HannoverDv2000</strain>
    </source>
</reference>
<evidence type="ECO:0008006" key="7">
    <source>
        <dbReference type="Google" id="ProtNLM"/>
    </source>
</evidence>
<evidence type="ECO:0000256" key="2">
    <source>
        <dbReference type="ARBA" id="ARBA00022490"/>
    </source>
</evidence>
<evidence type="ECO:0000256" key="3">
    <source>
        <dbReference type="ARBA" id="ARBA00022603"/>
    </source>
</evidence>
<dbReference type="PANTHER" id="PTHR13200">
    <property type="entry name" value="EEF1A LYSINE METHYLTRANSFERASE 1"/>
    <property type="match status" value="1"/>
</dbReference>
<keyword evidence="4" id="KW-0808">Transferase</keyword>
<keyword evidence="6" id="KW-1185">Reference proteome</keyword>
<reference evidence="6" key="2">
    <citation type="journal article" date="2016" name="Sci. Rep.">
        <title>Dictyocaulus viviparus genome, variome and transcriptome elucidate lungworm biology and support future intervention.</title>
        <authorList>
            <person name="McNulty S.N."/>
            <person name="Strube C."/>
            <person name="Rosa B.A."/>
            <person name="Martin J.C."/>
            <person name="Tyagi R."/>
            <person name="Choi Y.J."/>
            <person name="Wang Q."/>
            <person name="Hallsworth Pepin K."/>
            <person name="Zhang X."/>
            <person name="Ozersky P."/>
            <person name="Wilson R.K."/>
            <person name="Sternberg P.W."/>
            <person name="Gasser R.B."/>
            <person name="Mitreva M."/>
        </authorList>
    </citation>
    <scope>NUCLEOTIDE SEQUENCE [LARGE SCALE GENOMIC DNA]</scope>
    <source>
        <strain evidence="6">HannoverDv2000</strain>
    </source>
</reference>
<evidence type="ECO:0000313" key="6">
    <source>
        <dbReference type="Proteomes" id="UP000053766"/>
    </source>
</evidence>
<dbReference type="InterPro" id="IPR029063">
    <property type="entry name" value="SAM-dependent_MTases_sf"/>
</dbReference>
<dbReference type="OrthoDB" id="206354at2759"/>
<gene>
    <name evidence="5" type="ORF">DICVIV_07140</name>
</gene>
<dbReference type="GO" id="GO:0005737">
    <property type="term" value="C:cytoplasm"/>
    <property type="evidence" value="ECO:0007669"/>
    <property type="project" value="UniProtKB-SubCell"/>
</dbReference>
<organism evidence="5 6">
    <name type="scientific">Dictyocaulus viviparus</name>
    <name type="common">Bovine lungworm</name>
    <dbReference type="NCBI Taxonomy" id="29172"/>
    <lineage>
        <taxon>Eukaryota</taxon>
        <taxon>Metazoa</taxon>
        <taxon>Ecdysozoa</taxon>
        <taxon>Nematoda</taxon>
        <taxon>Chromadorea</taxon>
        <taxon>Rhabditida</taxon>
        <taxon>Rhabditina</taxon>
        <taxon>Rhabditomorpha</taxon>
        <taxon>Strongyloidea</taxon>
        <taxon>Metastrongylidae</taxon>
        <taxon>Dictyocaulus</taxon>
    </lineage>
</organism>
<dbReference type="InterPro" id="IPR019369">
    <property type="entry name" value="Efm5/EEF1AKMT1"/>
</dbReference>
<keyword evidence="2" id="KW-0963">Cytoplasm</keyword>
<dbReference type="SUPFAM" id="SSF53335">
    <property type="entry name" value="S-adenosyl-L-methionine-dependent methyltransferases"/>
    <property type="match status" value="1"/>
</dbReference>
<dbReference type="Proteomes" id="UP000053766">
    <property type="component" value="Unassembled WGS sequence"/>
</dbReference>
<dbReference type="AlphaFoldDB" id="A0A0D8XST8"/>
<proteinExistence type="predicted"/>